<dbReference type="GO" id="GO:0019346">
    <property type="term" value="P:transsulfuration"/>
    <property type="evidence" value="ECO:0007669"/>
    <property type="project" value="InterPro"/>
</dbReference>
<evidence type="ECO:0000256" key="2">
    <source>
        <dbReference type="ARBA" id="ARBA00009077"/>
    </source>
</evidence>
<dbReference type="InterPro" id="IPR015422">
    <property type="entry name" value="PyrdxlP-dep_Trfase_small"/>
</dbReference>
<comment type="caution">
    <text evidence="6">The sequence shown here is derived from an EMBL/GenBank/DDBJ whole genome shotgun (WGS) entry which is preliminary data.</text>
</comment>
<accession>V8CEA8</accession>
<feature type="modified residue" description="N6-(pyridoxal phosphate)lysine" evidence="4">
    <location>
        <position position="197"/>
    </location>
</feature>
<comment type="similarity">
    <text evidence="2 5">Belongs to the trans-sulfuration enzymes family.</text>
</comment>
<dbReference type="GO" id="GO:0003962">
    <property type="term" value="F:cystathionine gamma-synthase activity"/>
    <property type="evidence" value="ECO:0007669"/>
    <property type="project" value="TreeGrafter"/>
</dbReference>
<dbReference type="GO" id="GO:0030170">
    <property type="term" value="F:pyridoxal phosphate binding"/>
    <property type="evidence" value="ECO:0007669"/>
    <property type="project" value="InterPro"/>
</dbReference>
<dbReference type="InterPro" id="IPR015421">
    <property type="entry name" value="PyrdxlP-dep_Trfase_major"/>
</dbReference>
<evidence type="ECO:0000256" key="5">
    <source>
        <dbReference type="RuleBase" id="RU362118"/>
    </source>
</evidence>
<dbReference type="GO" id="GO:0019343">
    <property type="term" value="P:cysteine biosynthetic process via cystathionine"/>
    <property type="evidence" value="ECO:0007669"/>
    <property type="project" value="TreeGrafter"/>
</dbReference>
<dbReference type="EMBL" id="AZJJ01000007">
    <property type="protein sequence ID" value="ETD25689.1"/>
    <property type="molecule type" value="Genomic_DNA"/>
</dbReference>
<evidence type="ECO:0008006" key="8">
    <source>
        <dbReference type="Google" id="ProtNLM"/>
    </source>
</evidence>
<gene>
    <name evidence="6" type="ORF">HMPREF2087_01517</name>
</gene>
<dbReference type="AlphaFoldDB" id="V8CEA8"/>
<dbReference type="PATRIC" id="fig|1357399.3.peg.1592"/>
<protein>
    <recommendedName>
        <fullName evidence="8">Cystathionine beta-lyase</fullName>
    </recommendedName>
</protein>
<dbReference type="HOGENOM" id="CLU_018986_2_0_7"/>
<dbReference type="OrthoDB" id="9805807at2"/>
<dbReference type="RefSeq" id="WP_023930542.1">
    <property type="nucleotide sequence ID" value="NZ_KI669458.1"/>
</dbReference>
<proteinExistence type="inferred from homology"/>
<dbReference type="STRING" id="1357399.HMPREF2087_01517"/>
<dbReference type="InterPro" id="IPR054542">
    <property type="entry name" value="Cys_met_metab_PP"/>
</dbReference>
<dbReference type="GO" id="GO:0004123">
    <property type="term" value="F:cystathionine gamma-lyase activity"/>
    <property type="evidence" value="ECO:0007669"/>
    <property type="project" value="TreeGrafter"/>
</dbReference>
<name>V8CEA8_9HELI</name>
<evidence type="ECO:0000313" key="7">
    <source>
        <dbReference type="Proteomes" id="UP000018688"/>
    </source>
</evidence>
<dbReference type="SUPFAM" id="SSF53383">
    <property type="entry name" value="PLP-dependent transferases"/>
    <property type="match status" value="1"/>
</dbReference>
<evidence type="ECO:0000256" key="1">
    <source>
        <dbReference type="ARBA" id="ARBA00001933"/>
    </source>
</evidence>
<dbReference type="Gene3D" id="3.90.1150.10">
    <property type="entry name" value="Aspartate Aminotransferase, domain 1"/>
    <property type="match status" value="1"/>
</dbReference>
<keyword evidence="7" id="KW-1185">Reference proteome</keyword>
<dbReference type="InterPro" id="IPR015424">
    <property type="entry name" value="PyrdxlP-dep_Trfase"/>
</dbReference>
<dbReference type="PROSITE" id="PS00868">
    <property type="entry name" value="CYS_MET_METAB_PP"/>
    <property type="match status" value="1"/>
</dbReference>
<sequence length="389" mass="42442">MQSSFDTTLIHGGLTTDPRTGAVNTPIFQTSTYAQDELGKHKGYEYSRTKNPTRDGIESLIAECEGGKYGFAFASGMAALGTILSLFKSGDCLIISQNVYGGTFRILDKVFKNFNINYKIVDTRDLNELSSALTPEVKAVLIETPANPLLSVTPLAKVAELCKKKGVLSIVDNTFMTPYLQQPLKLGIDIVVHSATKYLGGHSDLVAGLVVVDDENLAERIGFLQNSIGGVLAPFDSFLLIRGMKTLGLRMQRHCENALFLAEALSEHKAVEKVYYPGLKSDSEYEVQSSQARGGGGMLSFILKPEYDYRIFFKSTRIIALAESLGGVESLLCHPASMTHASIPKDLRESMGIAENLIRLSVGIEYGKDLLEDINQAIEQAKSNNGKLK</sequence>
<evidence type="ECO:0000313" key="6">
    <source>
        <dbReference type="EMBL" id="ETD25689.1"/>
    </source>
</evidence>
<dbReference type="PANTHER" id="PTHR11808:SF15">
    <property type="entry name" value="CYSTATHIONINE GAMMA-LYASE"/>
    <property type="match status" value="1"/>
</dbReference>
<dbReference type="Proteomes" id="UP000018688">
    <property type="component" value="Unassembled WGS sequence"/>
</dbReference>
<comment type="cofactor">
    <cofactor evidence="1 5">
        <name>pyridoxal 5'-phosphate</name>
        <dbReference type="ChEBI" id="CHEBI:597326"/>
    </cofactor>
</comment>
<dbReference type="Gene3D" id="3.40.640.10">
    <property type="entry name" value="Type I PLP-dependent aspartate aminotransferase-like (Major domain)"/>
    <property type="match status" value="1"/>
</dbReference>
<dbReference type="PIRSF" id="PIRSF001434">
    <property type="entry name" value="CGS"/>
    <property type="match status" value="1"/>
</dbReference>
<reference evidence="6 7" key="1">
    <citation type="submission" date="2013-10" db="EMBL/GenBank/DDBJ databases">
        <title>The Genome Sequence of Helicobacter canis NCTC 12740.</title>
        <authorList>
            <consortium name="The Broad Institute Genomics Platform"/>
            <person name="Earl A."/>
            <person name="Fox J.G."/>
            <person name="Shen Z."/>
            <person name="Young S.K."/>
            <person name="Zeng Q."/>
            <person name="Gargeya S."/>
            <person name="Fitzgerald M."/>
            <person name="Abouelleil A."/>
            <person name="Alvarado L."/>
            <person name="Chapman S.B."/>
            <person name="Gainer-Dewar J."/>
            <person name="Goldberg J."/>
            <person name="Griggs A."/>
            <person name="Gujja S."/>
            <person name="Hansen M."/>
            <person name="Howarth C."/>
            <person name="Imamovic A."/>
            <person name="Ireland A."/>
            <person name="Larimer J."/>
            <person name="McCowan C."/>
            <person name="Murphy C."/>
            <person name="Pearson M."/>
            <person name="Poon T.W."/>
            <person name="Priest M."/>
            <person name="Roberts A."/>
            <person name="Saif S."/>
            <person name="Shea T."/>
            <person name="Sykes S."/>
            <person name="Wortman J."/>
            <person name="Nusbaum C."/>
            <person name="Birren B."/>
        </authorList>
    </citation>
    <scope>NUCLEOTIDE SEQUENCE [LARGE SCALE GENOMIC DNA]</scope>
    <source>
        <strain evidence="6 7">NCTC 12740</strain>
    </source>
</reference>
<organism evidence="6 7">
    <name type="scientific">Helicobacter canis NCTC 12740</name>
    <dbReference type="NCBI Taxonomy" id="1357399"/>
    <lineage>
        <taxon>Bacteria</taxon>
        <taxon>Pseudomonadati</taxon>
        <taxon>Campylobacterota</taxon>
        <taxon>Epsilonproteobacteria</taxon>
        <taxon>Campylobacterales</taxon>
        <taxon>Helicobacteraceae</taxon>
        <taxon>Helicobacter</taxon>
    </lineage>
</organism>
<dbReference type="CDD" id="cd00614">
    <property type="entry name" value="CGS_like"/>
    <property type="match status" value="1"/>
</dbReference>
<keyword evidence="3 4" id="KW-0663">Pyridoxal phosphate</keyword>
<evidence type="ECO:0000256" key="3">
    <source>
        <dbReference type="ARBA" id="ARBA00022898"/>
    </source>
</evidence>
<dbReference type="PANTHER" id="PTHR11808">
    <property type="entry name" value="TRANS-SULFURATION ENZYME FAMILY MEMBER"/>
    <property type="match status" value="1"/>
</dbReference>
<dbReference type="FunFam" id="3.40.640.10:FF:000009">
    <property type="entry name" value="Cystathionine gamma-synthase homolog"/>
    <property type="match status" value="1"/>
</dbReference>
<dbReference type="eggNOG" id="COG0626">
    <property type="taxonomic scope" value="Bacteria"/>
</dbReference>
<dbReference type="InterPro" id="IPR000277">
    <property type="entry name" value="Cys/Met-Metab_PyrdxlP-dep_enz"/>
</dbReference>
<evidence type="ECO:0000256" key="4">
    <source>
        <dbReference type="PIRSR" id="PIRSR001434-2"/>
    </source>
</evidence>
<dbReference type="GO" id="GO:0005737">
    <property type="term" value="C:cytoplasm"/>
    <property type="evidence" value="ECO:0007669"/>
    <property type="project" value="TreeGrafter"/>
</dbReference>
<dbReference type="Pfam" id="PF01053">
    <property type="entry name" value="Cys_Met_Meta_PP"/>
    <property type="match status" value="1"/>
</dbReference>